<name>A0A4Z2HXV8_9TELE</name>
<evidence type="ECO:0000313" key="1">
    <source>
        <dbReference type="EMBL" id="TNN70401.1"/>
    </source>
</evidence>
<reference evidence="1 2" key="1">
    <citation type="submission" date="2019-03" db="EMBL/GenBank/DDBJ databases">
        <title>First draft genome of Liparis tanakae, snailfish: a comprehensive survey of snailfish specific genes.</title>
        <authorList>
            <person name="Kim W."/>
            <person name="Song I."/>
            <person name="Jeong J.-H."/>
            <person name="Kim D."/>
            <person name="Kim S."/>
            <person name="Ryu S."/>
            <person name="Song J.Y."/>
            <person name="Lee S.K."/>
        </authorList>
    </citation>
    <scope>NUCLEOTIDE SEQUENCE [LARGE SCALE GENOMIC DNA]</scope>
    <source>
        <tissue evidence="1">Muscle</tissue>
    </source>
</reference>
<sequence length="187" mass="20512">MGCDLIEVYDFSPLPSSSRSMAPPSHTCSLLVSYKEKSRALSRVTNTTEYQSTVSLSCQSSTVVRQHFLFLWEISASCRDGLYDGRAGPYQHHSHIIFPYGSVEGGAERGNNRVEVGPSVHHYGKRKCILQALEAPPTPSGGDWSTSEFWASVLISACSPVFPERARSQSVRTLSLSHTVDVSVSLM</sequence>
<gene>
    <name evidence="1" type="ORF">EYF80_019427</name>
</gene>
<evidence type="ECO:0000313" key="2">
    <source>
        <dbReference type="Proteomes" id="UP000314294"/>
    </source>
</evidence>
<protein>
    <submittedName>
        <fullName evidence="1">Uncharacterized protein</fullName>
    </submittedName>
</protein>
<proteinExistence type="predicted"/>
<comment type="caution">
    <text evidence="1">The sequence shown here is derived from an EMBL/GenBank/DDBJ whole genome shotgun (WGS) entry which is preliminary data.</text>
</comment>
<keyword evidence="2" id="KW-1185">Reference proteome</keyword>
<dbReference type="EMBL" id="SRLO01000164">
    <property type="protein sequence ID" value="TNN70401.1"/>
    <property type="molecule type" value="Genomic_DNA"/>
</dbReference>
<dbReference type="OrthoDB" id="10668520at2759"/>
<accession>A0A4Z2HXV8</accession>
<organism evidence="1 2">
    <name type="scientific">Liparis tanakae</name>
    <name type="common">Tanaka's snailfish</name>
    <dbReference type="NCBI Taxonomy" id="230148"/>
    <lineage>
        <taxon>Eukaryota</taxon>
        <taxon>Metazoa</taxon>
        <taxon>Chordata</taxon>
        <taxon>Craniata</taxon>
        <taxon>Vertebrata</taxon>
        <taxon>Euteleostomi</taxon>
        <taxon>Actinopterygii</taxon>
        <taxon>Neopterygii</taxon>
        <taxon>Teleostei</taxon>
        <taxon>Neoteleostei</taxon>
        <taxon>Acanthomorphata</taxon>
        <taxon>Eupercaria</taxon>
        <taxon>Perciformes</taxon>
        <taxon>Cottioidei</taxon>
        <taxon>Cottales</taxon>
        <taxon>Liparidae</taxon>
        <taxon>Liparis</taxon>
    </lineage>
</organism>
<dbReference type="AlphaFoldDB" id="A0A4Z2HXV8"/>
<dbReference type="Proteomes" id="UP000314294">
    <property type="component" value="Unassembled WGS sequence"/>
</dbReference>